<feature type="region of interest" description="Disordered" evidence="1">
    <location>
        <begin position="91"/>
        <end position="115"/>
    </location>
</feature>
<dbReference type="EMBL" id="KV417744">
    <property type="protein sequence ID" value="KZP07628.1"/>
    <property type="molecule type" value="Genomic_DNA"/>
</dbReference>
<evidence type="ECO:0000256" key="1">
    <source>
        <dbReference type="SAM" id="MobiDB-lite"/>
    </source>
</evidence>
<accession>A0A165WGN4</accession>
<name>A0A165WGN4_9AGAM</name>
<dbReference type="AlphaFoldDB" id="A0A165WGN4"/>
<protein>
    <submittedName>
        <fullName evidence="2">Uncharacterized protein</fullName>
    </submittedName>
</protein>
<feature type="region of interest" description="Disordered" evidence="1">
    <location>
        <begin position="26"/>
        <end position="56"/>
    </location>
</feature>
<gene>
    <name evidence="2" type="ORF">FIBSPDRAFT_280087</name>
</gene>
<sequence>MVTRSRICSPSLCLSLSQSPTFFVETRPHIPRTRSRPANKAGPSPPWSHSASDAPGPSGIAYSRCGYLGTLGSTLQMIPRPVRGGFYVTSNPPSKANIRDTTLQLPASDVSVDHP</sequence>
<proteinExistence type="predicted"/>
<evidence type="ECO:0000313" key="2">
    <source>
        <dbReference type="EMBL" id="KZP07628.1"/>
    </source>
</evidence>
<reference evidence="2" key="1">
    <citation type="journal article" date="2016" name="Mol. Biol. Evol.">
        <title>Comparative Genomics of Early-Diverging Mushroom-Forming Fungi Provides Insights into the Origins of Lignocellulose Decay Capabilities.</title>
        <authorList>
            <person name="Nagy L.G."/>
            <person name="Riley R."/>
            <person name="Tritt A."/>
            <person name="Adam C."/>
            <person name="Daum C."/>
            <person name="Floudas D."/>
            <person name="Sun H."/>
            <person name="Yadav J.S."/>
            <person name="Pangilinan J."/>
            <person name="Larsson K.H."/>
            <person name="Matsuura K."/>
            <person name="Barry K."/>
            <person name="Labutti K."/>
            <person name="Kuo R."/>
            <person name="Ohm R.A."/>
            <person name="Bhattacharya S.S."/>
            <person name="Shirouzu T."/>
            <person name="Yoshinaga Y."/>
            <person name="Martin F.M."/>
            <person name="Grigoriev I.V."/>
            <person name="Hibbett D.S."/>
        </authorList>
    </citation>
    <scope>NUCLEOTIDE SEQUENCE [LARGE SCALE GENOMIC DNA]</scope>
    <source>
        <strain evidence="2">CBS 109695</strain>
    </source>
</reference>
<organism evidence="2">
    <name type="scientific">Athelia psychrophila</name>
    <dbReference type="NCBI Taxonomy" id="1759441"/>
    <lineage>
        <taxon>Eukaryota</taxon>
        <taxon>Fungi</taxon>
        <taxon>Dikarya</taxon>
        <taxon>Basidiomycota</taxon>
        <taxon>Agaricomycotina</taxon>
        <taxon>Agaricomycetes</taxon>
        <taxon>Agaricomycetidae</taxon>
        <taxon>Atheliales</taxon>
        <taxon>Atheliaceae</taxon>
        <taxon>Athelia</taxon>
    </lineage>
</organism>
<feature type="compositionally biased region" description="Polar residues" evidence="1">
    <location>
        <begin position="91"/>
        <end position="105"/>
    </location>
</feature>